<evidence type="ECO:0000313" key="5">
    <source>
        <dbReference type="Proteomes" id="UP000053237"/>
    </source>
</evidence>
<protein>
    <recommendedName>
        <fullName evidence="3">Thioredoxin domain-containing protein</fullName>
    </recommendedName>
</protein>
<dbReference type="OrthoDB" id="78947at2759"/>
<feature type="transmembrane region" description="Helical" evidence="2">
    <location>
        <begin position="20"/>
        <end position="37"/>
    </location>
</feature>
<keyword evidence="2" id="KW-1133">Transmembrane helix</keyword>
<proteinExistence type="inferred from homology"/>
<dbReference type="PANTHER" id="PTHR12452:SF0">
    <property type="entry name" value="THIOREDOXIN DOMAIN-CONTAINING PROTEIN 17"/>
    <property type="match status" value="1"/>
</dbReference>
<dbReference type="Proteomes" id="UP000053237">
    <property type="component" value="Unassembled WGS sequence"/>
</dbReference>
<dbReference type="STRING" id="65357.A0A024GKW3"/>
<comment type="caution">
    <text evidence="4">The sequence shown here is derived from an EMBL/GenBank/DDBJ whole genome shotgun (WGS) entry which is preliminary data.</text>
</comment>
<comment type="similarity">
    <text evidence="1">Belongs to the thioredoxin family.</text>
</comment>
<dbReference type="InterPro" id="IPR045108">
    <property type="entry name" value="TXNDC17-like"/>
</dbReference>
<feature type="domain" description="Thioredoxin" evidence="3">
    <location>
        <begin position="209"/>
        <end position="300"/>
    </location>
</feature>
<dbReference type="EMBL" id="CAIX01000145">
    <property type="protein sequence ID" value="CCI46961.1"/>
    <property type="molecule type" value="Genomic_DNA"/>
</dbReference>
<keyword evidence="2" id="KW-0472">Membrane</keyword>
<dbReference type="InterPro" id="IPR036249">
    <property type="entry name" value="Thioredoxin-like_sf"/>
</dbReference>
<evidence type="ECO:0000256" key="2">
    <source>
        <dbReference type="SAM" id="Phobius"/>
    </source>
</evidence>
<dbReference type="AlphaFoldDB" id="A0A024GKW3"/>
<dbReference type="Pfam" id="PF06110">
    <property type="entry name" value="TXD17-like_Trx"/>
    <property type="match status" value="2"/>
</dbReference>
<dbReference type="InterPro" id="IPR010357">
    <property type="entry name" value="TXNDC17_dom"/>
</dbReference>
<sequence length="331" mass="38629">MKSSGTKTQSALTNMRLMQVAFAFLTLISMMCVYRFVSVTTNPFADMPPTSTQLIKRKLTIDGFPDAHKFVSEYDVQKSGHLYLLFVSSLDEDGNYWCSDCRRAKAPIERAFTRAPMDSTLLEIYVGDRAKWKDMQNEFRQNQLFYIDNIPTVMRYDGNGNSSNMLTENFCLDKELLDYVFRVPTLITYRKNHVFMFYNAKDVIDYLDKYDNTYPLFINFISGRHKFNGRLWCPFCDRAEVATMYYFNTTAPDSAVMLKVIVSNSYEEWDSTDNSFRNKEFGEKVLQLTGIPYLGRVSKNIETGKLHLEEFKTEFDQRTRLIRFYSGNTTI</sequence>
<dbReference type="GO" id="GO:0005829">
    <property type="term" value="C:cytosol"/>
    <property type="evidence" value="ECO:0007669"/>
    <property type="project" value="TreeGrafter"/>
</dbReference>
<accession>A0A024GKW3</accession>
<name>A0A024GKW3_9STRA</name>
<evidence type="ECO:0000313" key="4">
    <source>
        <dbReference type="EMBL" id="CCI46961.1"/>
    </source>
</evidence>
<evidence type="ECO:0000256" key="1">
    <source>
        <dbReference type="ARBA" id="ARBA00008987"/>
    </source>
</evidence>
<gene>
    <name evidence="4" type="ORF">BN9_079160</name>
</gene>
<organism evidence="4 5">
    <name type="scientific">Albugo candida</name>
    <dbReference type="NCBI Taxonomy" id="65357"/>
    <lineage>
        <taxon>Eukaryota</taxon>
        <taxon>Sar</taxon>
        <taxon>Stramenopiles</taxon>
        <taxon>Oomycota</taxon>
        <taxon>Peronosporomycetes</taxon>
        <taxon>Albuginales</taxon>
        <taxon>Albuginaceae</taxon>
        <taxon>Albugo</taxon>
    </lineage>
</organism>
<dbReference type="SUPFAM" id="SSF52833">
    <property type="entry name" value="Thioredoxin-like"/>
    <property type="match status" value="1"/>
</dbReference>
<evidence type="ECO:0000259" key="3">
    <source>
        <dbReference type="Pfam" id="PF06110"/>
    </source>
</evidence>
<dbReference type="GO" id="GO:0047134">
    <property type="term" value="F:protein-disulfide reductase [NAD(P)H] activity"/>
    <property type="evidence" value="ECO:0007669"/>
    <property type="project" value="InterPro"/>
</dbReference>
<dbReference type="InParanoid" id="A0A024GKW3"/>
<feature type="domain" description="Thioredoxin" evidence="3">
    <location>
        <begin position="62"/>
        <end position="181"/>
    </location>
</feature>
<dbReference type="Gene3D" id="3.40.30.10">
    <property type="entry name" value="Glutaredoxin"/>
    <property type="match status" value="2"/>
</dbReference>
<keyword evidence="5" id="KW-1185">Reference proteome</keyword>
<dbReference type="PANTHER" id="PTHR12452">
    <property type="entry name" value="42-9-9 PROTEIN-RELATED"/>
    <property type="match status" value="1"/>
</dbReference>
<reference evidence="4 5" key="1">
    <citation type="submission" date="2012-05" db="EMBL/GenBank/DDBJ databases">
        <title>Recombination and specialization in a pathogen metapopulation.</title>
        <authorList>
            <person name="Gardiner A."/>
            <person name="Kemen E."/>
            <person name="Schultz-Larsen T."/>
            <person name="MacLean D."/>
            <person name="Van Oosterhout C."/>
            <person name="Jones J.D.G."/>
        </authorList>
    </citation>
    <scope>NUCLEOTIDE SEQUENCE [LARGE SCALE GENOMIC DNA]</scope>
    <source>
        <strain evidence="4 5">Ac Nc2</strain>
    </source>
</reference>
<keyword evidence="2" id="KW-0812">Transmembrane</keyword>